<protein>
    <submittedName>
        <fullName evidence="1">Transcriptional regulator, BadM/Rrf2 family</fullName>
    </submittedName>
</protein>
<evidence type="ECO:0000313" key="1">
    <source>
        <dbReference type="EMBL" id="SDL48695.1"/>
    </source>
</evidence>
<dbReference type="EMBL" id="FNGV01000001">
    <property type="protein sequence ID" value="SDL48695.1"/>
    <property type="molecule type" value="Genomic_DNA"/>
</dbReference>
<dbReference type="Gene3D" id="1.10.10.10">
    <property type="entry name" value="Winged helix-like DNA-binding domain superfamily/Winged helix DNA-binding domain"/>
    <property type="match status" value="1"/>
</dbReference>
<dbReference type="GO" id="GO:0003700">
    <property type="term" value="F:DNA-binding transcription factor activity"/>
    <property type="evidence" value="ECO:0007669"/>
    <property type="project" value="TreeGrafter"/>
</dbReference>
<name>A0A1G9KGZ7_9FLAO</name>
<sequence length="144" mass="15962">MFSKACEYGIKASTYIALQSIEGKRTSLRDIAKKIDSPEAFTAKILQLLARNQIIDSVKGPSGGFQIEKDQIDKIKLSEIVYAIDGDNIYVGCGLGLKECNALKPCPVHEKFVAIRDNLKKMLENTSLYEMTAGLEVGLTYLKR</sequence>
<reference evidence="1 2" key="1">
    <citation type="submission" date="2016-10" db="EMBL/GenBank/DDBJ databases">
        <authorList>
            <person name="de Groot N.N."/>
        </authorList>
    </citation>
    <scope>NUCLEOTIDE SEQUENCE [LARGE SCALE GENOMIC DNA]</scope>
    <source>
        <strain evidence="1 2">DSM 19886</strain>
    </source>
</reference>
<dbReference type="SUPFAM" id="SSF46785">
    <property type="entry name" value="Winged helix' DNA-binding domain"/>
    <property type="match status" value="1"/>
</dbReference>
<dbReference type="Pfam" id="PF02082">
    <property type="entry name" value="Rrf2"/>
    <property type="match status" value="1"/>
</dbReference>
<dbReference type="NCBIfam" id="TIGR00738">
    <property type="entry name" value="rrf2_super"/>
    <property type="match status" value="1"/>
</dbReference>
<dbReference type="STRING" id="192904.SAMN04488514_101979"/>
<dbReference type="PANTHER" id="PTHR33221">
    <property type="entry name" value="WINGED HELIX-TURN-HELIX TRANSCRIPTIONAL REGULATOR, RRF2 FAMILY"/>
    <property type="match status" value="1"/>
</dbReference>
<dbReference type="InterPro" id="IPR036390">
    <property type="entry name" value="WH_DNA-bd_sf"/>
</dbReference>
<dbReference type="AlphaFoldDB" id="A0A1G9KGZ7"/>
<dbReference type="PROSITE" id="PS51197">
    <property type="entry name" value="HTH_RRF2_2"/>
    <property type="match status" value="1"/>
</dbReference>
<dbReference type="GO" id="GO:0005829">
    <property type="term" value="C:cytosol"/>
    <property type="evidence" value="ECO:0007669"/>
    <property type="project" value="TreeGrafter"/>
</dbReference>
<dbReference type="Proteomes" id="UP000199440">
    <property type="component" value="Unassembled WGS sequence"/>
</dbReference>
<dbReference type="RefSeq" id="WP_089885896.1">
    <property type="nucleotide sequence ID" value="NZ_FNGV01000001.1"/>
</dbReference>
<keyword evidence="2" id="KW-1185">Reference proteome</keyword>
<organism evidence="1 2">
    <name type="scientific">Kriegella aquimaris</name>
    <dbReference type="NCBI Taxonomy" id="192904"/>
    <lineage>
        <taxon>Bacteria</taxon>
        <taxon>Pseudomonadati</taxon>
        <taxon>Bacteroidota</taxon>
        <taxon>Flavobacteriia</taxon>
        <taxon>Flavobacteriales</taxon>
        <taxon>Flavobacteriaceae</taxon>
        <taxon>Kriegella</taxon>
    </lineage>
</organism>
<dbReference type="InterPro" id="IPR000944">
    <property type="entry name" value="Tscrpt_reg_Rrf2"/>
</dbReference>
<accession>A0A1G9KGZ7</accession>
<dbReference type="PANTHER" id="PTHR33221:SF14">
    <property type="entry name" value="HTH-TYPE TRANSCRIPTIONAL REGULATOR AQ_268-RELATED"/>
    <property type="match status" value="1"/>
</dbReference>
<evidence type="ECO:0000313" key="2">
    <source>
        <dbReference type="Proteomes" id="UP000199440"/>
    </source>
</evidence>
<gene>
    <name evidence="1" type="ORF">SAMN04488514_101979</name>
</gene>
<dbReference type="OrthoDB" id="9808360at2"/>
<proteinExistence type="predicted"/>
<dbReference type="InterPro" id="IPR036388">
    <property type="entry name" value="WH-like_DNA-bd_sf"/>
</dbReference>